<reference evidence="1" key="2">
    <citation type="journal article" date="2015" name="Data Brief">
        <title>Shoot transcriptome of the giant reed, Arundo donax.</title>
        <authorList>
            <person name="Barrero R.A."/>
            <person name="Guerrero F.D."/>
            <person name="Moolhuijzen P."/>
            <person name="Goolsby J.A."/>
            <person name="Tidwell J."/>
            <person name="Bellgard S.E."/>
            <person name="Bellgard M.I."/>
        </authorList>
    </citation>
    <scope>NUCLEOTIDE SEQUENCE</scope>
    <source>
        <tissue evidence="1">Shoot tissue taken approximately 20 cm above the soil surface</tissue>
    </source>
</reference>
<dbReference type="AlphaFoldDB" id="A0A0A8YRL4"/>
<dbReference type="EMBL" id="GBRH01269572">
    <property type="protein sequence ID" value="JAD28323.1"/>
    <property type="molecule type" value="Transcribed_RNA"/>
</dbReference>
<proteinExistence type="predicted"/>
<organism evidence="1">
    <name type="scientific">Arundo donax</name>
    <name type="common">Giant reed</name>
    <name type="synonym">Donax arundinaceus</name>
    <dbReference type="NCBI Taxonomy" id="35708"/>
    <lineage>
        <taxon>Eukaryota</taxon>
        <taxon>Viridiplantae</taxon>
        <taxon>Streptophyta</taxon>
        <taxon>Embryophyta</taxon>
        <taxon>Tracheophyta</taxon>
        <taxon>Spermatophyta</taxon>
        <taxon>Magnoliopsida</taxon>
        <taxon>Liliopsida</taxon>
        <taxon>Poales</taxon>
        <taxon>Poaceae</taxon>
        <taxon>PACMAD clade</taxon>
        <taxon>Arundinoideae</taxon>
        <taxon>Arundineae</taxon>
        <taxon>Arundo</taxon>
    </lineage>
</organism>
<accession>A0A0A8YRL4</accession>
<protein>
    <submittedName>
        <fullName evidence="1">Uncharacterized protein</fullName>
    </submittedName>
</protein>
<name>A0A0A8YRL4_ARUDO</name>
<evidence type="ECO:0000313" key="1">
    <source>
        <dbReference type="EMBL" id="JAD28323.1"/>
    </source>
</evidence>
<reference evidence="1" key="1">
    <citation type="submission" date="2014-09" db="EMBL/GenBank/DDBJ databases">
        <authorList>
            <person name="Magalhaes I.L.F."/>
            <person name="Oliveira U."/>
            <person name="Santos F.R."/>
            <person name="Vidigal T.H.D.A."/>
            <person name="Brescovit A.D."/>
            <person name="Santos A.J."/>
        </authorList>
    </citation>
    <scope>NUCLEOTIDE SEQUENCE</scope>
    <source>
        <tissue evidence="1">Shoot tissue taken approximately 20 cm above the soil surface</tissue>
    </source>
</reference>
<sequence>MNQHPCEGFKRTFYAFPFPFHCYLKKFSSDDVLTLCC</sequence>